<evidence type="ECO:0000313" key="2">
    <source>
        <dbReference type="EMBL" id="ELA48042.1"/>
    </source>
</evidence>
<gene>
    <name evidence="2" type="ORF">VCUG_00465</name>
</gene>
<sequence length="725" mass="85329">MNVLISIISLVAALELRTLVYLNKLYVHPAKQTNNKIYRGYEIERNVGLGVRLKQFVLRPEHHLTVNDFWRVLGKSSEQLTNKNHILRLMDDNLRIRPFHTPIDSVTIFSIILDALNLPEGCHIFLVVDDLDIKEIAQSAVQAFTNVNLKLQYILPKTLVLALDELVKKRIKKRYLLVIDTSGKRSVFSFYTTNKGKKGRKAGKENDQNSKIAGKNERKADSKSKEDEILNWNEGYTIKFAFAHETEIISDITITNMIYEFIRKTVEDAYNKFRTKDRNLEPVEMGYYPFDYDRKRPDYYFYAEDILMDMLQPIQTGAKSYTRTEVLIHNSNGASIAVLTFQEFDLNDLHRKLNRYRDKNNTTMSSFEDNLVNKMLEIMNDRKIAPKNLLKHIDVICHGMAMELSFVKEYFSVLKVKTRHFLSRYGSGGNHYHPSKVKDDRVYEVNSIPGVNTEEYEKIMYEIKVYETAKKLANSSEKIQSDHPLVKEYEELKEKISRSDPNLTFDEYRDFAKNYEQIAYKYDTRSLKAAHAGLLEQLREIEMLKNEEPKLYRAVEHLYEGIKKWHEGLGDITETTCYELIKQRHRLKESLEAAREGRAVDEIDSKMDTEISHEERKPESVPPDQYITKRTTMPKKKRAKYVHVFKNLIYRFSRLLGIAKRRSDRVRQRDVFEEIPNKTRLERVIPRSIDPSFGSKHQYLDDSEEIENEKRYEEYEQRGYVHEEL</sequence>
<evidence type="ECO:0000256" key="1">
    <source>
        <dbReference type="SAM" id="MobiDB-lite"/>
    </source>
</evidence>
<accession>L2GXG0</accession>
<dbReference type="HOGENOM" id="CLU_381827_0_0_1"/>
<dbReference type="RefSeq" id="XP_008073487.1">
    <property type="nucleotide sequence ID" value="XM_008075296.1"/>
</dbReference>
<reference evidence="3" key="1">
    <citation type="submission" date="2011-03" db="EMBL/GenBank/DDBJ databases">
        <title>The genome sequence of Vavraia culicis strain floridensis.</title>
        <authorList>
            <consortium name="The Broad Institute Genome Sequencing Platform"/>
            <person name="Cuomo C."/>
            <person name="Becnel J."/>
            <person name="Sanscrainte N."/>
            <person name="Young S.K."/>
            <person name="Zeng Q."/>
            <person name="Gargeya S."/>
            <person name="Fitzgerald M."/>
            <person name="Haas B."/>
            <person name="Abouelleil A."/>
            <person name="Alvarado L."/>
            <person name="Arachchi H.M."/>
            <person name="Berlin A."/>
            <person name="Chapman S.B."/>
            <person name="Gearin G."/>
            <person name="Goldberg J."/>
            <person name="Griggs A."/>
            <person name="Gujja S."/>
            <person name="Hansen M."/>
            <person name="Heiman D."/>
            <person name="Howarth C."/>
            <person name="Larimer J."/>
            <person name="Lui A."/>
            <person name="MacDonald P.J.P."/>
            <person name="McCowen C."/>
            <person name="Montmayeur A."/>
            <person name="Murphy C."/>
            <person name="Neiman D."/>
            <person name="Pearson M."/>
            <person name="Priest M."/>
            <person name="Roberts A."/>
            <person name="Saif S."/>
            <person name="Shea T."/>
            <person name="Sisk P."/>
            <person name="Stolte C."/>
            <person name="Sykes S."/>
            <person name="Wortman J."/>
            <person name="Nusbaum C."/>
            <person name="Birren B."/>
        </authorList>
    </citation>
    <scope>NUCLEOTIDE SEQUENCE [LARGE SCALE GENOMIC DNA]</scope>
    <source>
        <strain evidence="3">floridensis</strain>
    </source>
</reference>
<keyword evidence="3" id="KW-1185">Reference proteome</keyword>
<dbReference type="InParanoid" id="L2GXG0"/>
<proteinExistence type="predicted"/>
<organism evidence="2 3">
    <name type="scientific">Vavraia culicis (isolate floridensis)</name>
    <name type="common">Microsporidian parasite</name>
    <dbReference type="NCBI Taxonomy" id="948595"/>
    <lineage>
        <taxon>Eukaryota</taxon>
        <taxon>Fungi</taxon>
        <taxon>Fungi incertae sedis</taxon>
        <taxon>Microsporidia</taxon>
        <taxon>Pleistophoridae</taxon>
        <taxon>Vavraia</taxon>
    </lineage>
</organism>
<feature type="compositionally biased region" description="Basic and acidic residues" evidence="1">
    <location>
        <begin position="202"/>
        <end position="224"/>
    </location>
</feature>
<dbReference type="GeneID" id="19878352"/>
<protein>
    <submittedName>
        <fullName evidence="2">Uncharacterized protein</fullName>
    </submittedName>
</protein>
<feature type="region of interest" description="Disordered" evidence="1">
    <location>
        <begin position="195"/>
        <end position="224"/>
    </location>
</feature>
<dbReference type="AlphaFoldDB" id="L2GXG0"/>
<dbReference type="Proteomes" id="UP000011081">
    <property type="component" value="Unassembled WGS sequence"/>
</dbReference>
<name>L2GXG0_VAVCU</name>
<dbReference type="EMBL" id="GL877408">
    <property type="protein sequence ID" value="ELA48042.1"/>
    <property type="molecule type" value="Genomic_DNA"/>
</dbReference>
<evidence type="ECO:0000313" key="3">
    <source>
        <dbReference type="Proteomes" id="UP000011081"/>
    </source>
</evidence>
<dbReference type="VEuPathDB" id="MicrosporidiaDB:VCUG_00465"/>